<reference evidence="2" key="1">
    <citation type="submission" date="2024-03" db="EMBL/GenBank/DDBJ databases">
        <title>WGS assembly of Saponaria officinalis var. Norfolk2.</title>
        <authorList>
            <person name="Jenkins J."/>
            <person name="Shu S."/>
            <person name="Grimwood J."/>
            <person name="Barry K."/>
            <person name="Goodstein D."/>
            <person name="Schmutz J."/>
            <person name="Leebens-Mack J."/>
            <person name="Osbourn A."/>
        </authorList>
    </citation>
    <scope>NUCLEOTIDE SEQUENCE [LARGE SCALE GENOMIC DNA]</scope>
    <source>
        <strain evidence="2">JIC</strain>
    </source>
</reference>
<evidence type="ECO:0000313" key="2">
    <source>
        <dbReference type="EMBL" id="KAK9667181.1"/>
    </source>
</evidence>
<gene>
    <name evidence="2" type="ORF">RND81_14G238900</name>
</gene>
<evidence type="ECO:0000256" key="1">
    <source>
        <dbReference type="ARBA" id="ARBA00022679"/>
    </source>
</evidence>
<keyword evidence="1" id="KW-0808">Transferase</keyword>
<dbReference type="PANTHER" id="PTHR31896:SF12">
    <property type="entry name" value="HXXXD-TYPE ACYL-TRANSFERASE FAMILY PROTEIN"/>
    <property type="match status" value="1"/>
</dbReference>
<sequence>MASFRENSTQIKVITQCYVKPKYKVDTAKRVHFLGPVDLGFLPLDQMQNGLLYDTKPKNMKKFLDNLERSLSICLIDFYPLAGQFTVEKILNEEASCVYVDCGKGHGARIIHAIVVDVAVKDILCSIDVHKIIRFLFDFGVEGVNYDGHQRPLLSIQVTELLDGLFVGFTMNHSLGDGTSLWNFISILSEIYVQLMEKQGNNLDNDYNIVVSRKPVFKPYFPAGCGRVLKLPYTDIEKSITLPDNRVELRERIFHFSSKSISLLKAKANKECGVNNISSFQALSAFIWRAITRARNLHPEVETYCALVINARPRFSPPFSNEYFGNFIVRQQSISKVVELLNNGLGWASLLVHQVVVAQNDPKIREFFENIVKFLCNKSQNGEDMGSPFYSPNLVLIGGSTRFDMYGPEFGLGKPVSVLNGYSGKEDGKINVSPGFEGGGSVDLEVCLQPETMIRLESDEELMSFVS</sequence>
<dbReference type="Pfam" id="PF02458">
    <property type="entry name" value="Transferase"/>
    <property type="match status" value="1"/>
</dbReference>
<dbReference type="AlphaFoldDB" id="A0AAW1GTV8"/>
<evidence type="ECO:0000313" key="3">
    <source>
        <dbReference type="Proteomes" id="UP001443914"/>
    </source>
</evidence>
<name>A0AAW1GTV8_SAPOF</name>
<comment type="caution">
    <text evidence="2">The sequence shown here is derived from an EMBL/GenBank/DDBJ whole genome shotgun (WGS) entry which is preliminary data.</text>
</comment>
<dbReference type="Gene3D" id="3.30.559.10">
    <property type="entry name" value="Chloramphenicol acetyltransferase-like domain"/>
    <property type="match status" value="2"/>
</dbReference>
<organism evidence="2 3">
    <name type="scientific">Saponaria officinalis</name>
    <name type="common">Common soapwort</name>
    <name type="synonym">Lychnis saponaria</name>
    <dbReference type="NCBI Taxonomy" id="3572"/>
    <lineage>
        <taxon>Eukaryota</taxon>
        <taxon>Viridiplantae</taxon>
        <taxon>Streptophyta</taxon>
        <taxon>Embryophyta</taxon>
        <taxon>Tracheophyta</taxon>
        <taxon>Spermatophyta</taxon>
        <taxon>Magnoliopsida</taxon>
        <taxon>eudicotyledons</taxon>
        <taxon>Gunneridae</taxon>
        <taxon>Pentapetalae</taxon>
        <taxon>Caryophyllales</taxon>
        <taxon>Caryophyllaceae</taxon>
        <taxon>Caryophylleae</taxon>
        <taxon>Saponaria</taxon>
    </lineage>
</organism>
<dbReference type="InterPro" id="IPR051283">
    <property type="entry name" value="Sec_Metabolite_Acyltrans"/>
</dbReference>
<dbReference type="GO" id="GO:0016740">
    <property type="term" value="F:transferase activity"/>
    <property type="evidence" value="ECO:0007669"/>
    <property type="project" value="UniProtKB-KW"/>
</dbReference>
<dbReference type="Proteomes" id="UP001443914">
    <property type="component" value="Unassembled WGS sequence"/>
</dbReference>
<dbReference type="InterPro" id="IPR023213">
    <property type="entry name" value="CAT-like_dom_sf"/>
</dbReference>
<keyword evidence="3" id="KW-1185">Reference proteome</keyword>
<accession>A0AAW1GTV8</accession>
<protein>
    <submittedName>
        <fullName evidence="2">Uncharacterized protein</fullName>
    </submittedName>
</protein>
<dbReference type="PANTHER" id="PTHR31896">
    <property type="entry name" value="FAMILY REGULATORY PROTEIN, PUTATIVE (AFU_ORTHOLOGUE AFUA_3G14730)-RELATED"/>
    <property type="match status" value="1"/>
</dbReference>
<proteinExistence type="predicted"/>
<dbReference type="EMBL" id="JBDFQZ010000014">
    <property type="protein sequence ID" value="KAK9667181.1"/>
    <property type="molecule type" value="Genomic_DNA"/>
</dbReference>